<keyword evidence="3" id="KW-0576">Peroxisome</keyword>
<evidence type="ECO:0000256" key="5">
    <source>
        <dbReference type="SAM" id="Coils"/>
    </source>
</evidence>
<keyword evidence="1" id="KW-0962">Peroxisome biogenesis</keyword>
<keyword evidence="2" id="KW-0472">Membrane</keyword>
<dbReference type="Pfam" id="PF05648">
    <property type="entry name" value="PEX11"/>
    <property type="match status" value="1"/>
</dbReference>
<dbReference type="InParanoid" id="Q0U5L6"/>
<reference evidence="8" key="1">
    <citation type="journal article" date="2007" name="Plant Cell">
        <title>Dothideomycete-plant interactions illuminated by genome sequencing and EST analysis of the wheat pathogen Stagonospora nodorum.</title>
        <authorList>
            <person name="Hane J.K."/>
            <person name="Lowe R.G."/>
            <person name="Solomon P.S."/>
            <person name="Tan K.C."/>
            <person name="Schoch C.L."/>
            <person name="Spatafora J.W."/>
            <person name="Crous P.W."/>
            <person name="Kodira C."/>
            <person name="Birren B.W."/>
            <person name="Galagan J.E."/>
            <person name="Torriani S.F."/>
            <person name="McDonald B.A."/>
            <person name="Oliver R.P."/>
        </authorList>
    </citation>
    <scope>NUCLEOTIDE SEQUENCE [LARGE SCALE GENOMIC DNA]</scope>
    <source>
        <strain evidence="8">SN15 / ATCC MYA-4574 / FGSC 10173</strain>
    </source>
</reference>
<dbReference type="eggNOG" id="ENOG502S1P2">
    <property type="taxonomic scope" value="Eukaryota"/>
</dbReference>
<feature type="compositionally biased region" description="Basic and acidic residues" evidence="6">
    <location>
        <begin position="1"/>
        <end position="11"/>
    </location>
</feature>
<name>Q0U5L6_PHANO</name>
<organism evidence="7 8">
    <name type="scientific">Phaeosphaeria nodorum (strain SN15 / ATCC MYA-4574 / FGSC 10173)</name>
    <name type="common">Glume blotch fungus</name>
    <name type="synonym">Parastagonospora nodorum</name>
    <dbReference type="NCBI Taxonomy" id="321614"/>
    <lineage>
        <taxon>Eukaryota</taxon>
        <taxon>Fungi</taxon>
        <taxon>Dikarya</taxon>
        <taxon>Ascomycota</taxon>
        <taxon>Pezizomycotina</taxon>
        <taxon>Dothideomycetes</taxon>
        <taxon>Pleosporomycetidae</taxon>
        <taxon>Pleosporales</taxon>
        <taxon>Pleosporineae</taxon>
        <taxon>Phaeosphaeriaceae</taxon>
        <taxon>Parastagonospora</taxon>
    </lineage>
</organism>
<dbReference type="InterPro" id="IPR008733">
    <property type="entry name" value="PEX11"/>
</dbReference>
<dbReference type="EMBL" id="CH445348">
    <property type="protein sequence ID" value="EAT79748.2"/>
    <property type="molecule type" value="Genomic_DNA"/>
</dbReference>
<dbReference type="HOGENOM" id="CLU_052213_1_0_1"/>
<keyword evidence="5" id="KW-0175">Coiled coil</keyword>
<dbReference type="GO" id="GO:0016559">
    <property type="term" value="P:peroxisome fission"/>
    <property type="evidence" value="ECO:0007669"/>
    <property type="project" value="InterPro"/>
</dbReference>
<gene>
    <name evidence="7" type="ORF">SNOG_12948</name>
</gene>
<dbReference type="PANTHER" id="PTHR12652">
    <property type="entry name" value="PEROXISOMAL BIOGENESIS FACTOR 11"/>
    <property type="match status" value="1"/>
</dbReference>
<dbReference type="GO" id="GO:0005778">
    <property type="term" value="C:peroxisomal membrane"/>
    <property type="evidence" value="ECO:0007669"/>
    <property type="project" value="UniProtKB-SubCell"/>
</dbReference>
<evidence type="ECO:0000256" key="3">
    <source>
        <dbReference type="ARBA" id="ARBA00023140"/>
    </source>
</evidence>
<evidence type="ECO:0000256" key="2">
    <source>
        <dbReference type="ARBA" id="ARBA00023136"/>
    </source>
</evidence>
<comment type="subcellular location">
    <subcellularLocation>
        <location evidence="4">Peroxisome membrane</location>
    </subcellularLocation>
</comment>
<dbReference type="PANTHER" id="PTHR12652:SF25">
    <property type="entry name" value="MICROBODY (PEROXISOME) PROLIFERATION PROTEIN PEROXIN 11C (EUROFUNG)"/>
    <property type="match status" value="1"/>
</dbReference>
<protein>
    <submittedName>
        <fullName evidence="7">Uncharacterized protein</fullName>
    </submittedName>
</protein>
<dbReference type="AlphaFoldDB" id="Q0U5L6"/>
<accession>Q0U5L6</accession>
<sequence>MSATDDLKHAAGDVNHAAGKVVHDAEAAGYELKEKAESAAEDAKDKAVEVKEDVKENAQWAAEKTEENAKAAVESAQQKAKAAADKMADAAARADPRDLKPRNILDGLKNVDRTILRLNKCVSFPSDLRGLSAFLSTFNYSLYILAYLQSKSLTLSALATRILALVRPACDDTKIPATTLINNAGIPPVAALAVLISKARTTLRLFGLFPLYAWLRTLLAGPKPGADVVLHRIALLQATSYATYQALENICLLADSGVISPSFIARINQANPKTARLYLWAYRAWLGGVSCDFLRLGREWQLEAKRRATRRQMVADGRAIAEYQDEEDKKFDGRWWTDAMIASAWLPMALHFFERHGWIARMEFLGWDGGVWTGCRRDEGEGPCGAVLHRVSMGG</sequence>
<evidence type="ECO:0000256" key="1">
    <source>
        <dbReference type="ARBA" id="ARBA00022593"/>
    </source>
</evidence>
<evidence type="ECO:0000313" key="8">
    <source>
        <dbReference type="Proteomes" id="UP000001055"/>
    </source>
</evidence>
<dbReference type="STRING" id="321614.Q0U5L6"/>
<feature type="coiled-coil region" evidence="5">
    <location>
        <begin position="33"/>
        <end position="93"/>
    </location>
</feature>
<dbReference type="KEGG" id="pno:SNOG_12948"/>
<feature type="region of interest" description="Disordered" evidence="6">
    <location>
        <begin position="1"/>
        <end position="20"/>
    </location>
</feature>
<evidence type="ECO:0000256" key="4">
    <source>
        <dbReference type="ARBA" id="ARBA00046271"/>
    </source>
</evidence>
<dbReference type="Proteomes" id="UP000001055">
    <property type="component" value="Unassembled WGS sequence"/>
</dbReference>
<dbReference type="GeneID" id="5980075"/>
<proteinExistence type="predicted"/>
<dbReference type="RefSeq" id="XP_001803162.1">
    <property type="nucleotide sequence ID" value="XM_001803110.1"/>
</dbReference>
<evidence type="ECO:0000256" key="6">
    <source>
        <dbReference type="SAM" id="MobiDB-lite"/>
    </source>
</evidence>
<evidence type="ECO:0000313" key="7">
    <source>
        <dbReference type="EMBL" id="EAT79748.2"/>
    </source>
</evidence>
<dbReference type="VEuPathDB" id="FungiDB:JI435_129480"/>